<organism evidence="1 2">
    <name type="scientific">Diphasiastrum complanatum</name>
    <name type="common">Issler's clubmoss</name>
    <name type="synonym">Lycopodium complanatum</name>
    <dbReference type="NCBI Taxonomy" id="34168"/>
    <lineage>
        <taxon>Eukaryota</taxon>
        <taxon>Viridiplantae</taxon>
        <taxon>Streptophyta</taxon>
        <taxon>Embryophyta</taxon>
        <taxon>Tracheophyta</taxon>
        <taxon>Lycopodiopsida</taxon>
        <taxon>Lycopodiales</taxon>
        <taxon>Lycopodiaceae</taxon>
        <taxon>Lycopodioideae</taxon>
        <taxon>Diphasiastrum</taxon>
    </lineage>
</organism>
<dbReference type="Proteomes" id="UP001162992">
    <property type="component" value="Chromosome 2"/>
</dbReference>
<evidence type="ECO:0000313" key="2">
    <source>
        <dbReference type="Proteomes" id="UP001162992"/>
    </source>
</evidence>
<reference evidence="2" key="1">
    <citation type="journal article" date="2024" name="Proc. Natl. Acad. Sci. U.S.A.">
        <title>Extraordinary preservation of gene collinearity over three hundred million years revealed in homosporous lycophytes.</title>
        <authorList>
            <person name="Li C."/>
            <person name="Wickell D."/>
            <person name="Kuo L.Y."/>
            <person name="Chen X."/>
            <person name="Nie B."/>
            <person name="Liao X."/>
            <person name="Peng D."/>
            <person name="Ji J."/>
            <person name="Jenkins J."/>
            <person name="Williams M."/>
            <person name="Shu S."/>
            <person name="Plott C."/>
            <person name="Barry K."/>
            <person name="Rajasekar S."/>
            <person name="Grimwood J."/>
            <person name="Han X."/>
            <person name="Sun S."/>
            <person name="Hou Z."/>
            <person name="He W."/>
            <person name="Dai G."/>
            <person name="Sun C."/>
            <person name="Schmutz J."/>
            <person name="Leebens-Mack J.H."/>
            <person name="Li F.W."/>
            <person name="Wang L."/>
        </authorList>
    </citation>
    <scope>NUCLEOTIDE SEQUENCE [LARGE SCALE GENOMIC DNA]</scope>
    <source>
        <strain evidence="2">cv. PW_Plant_1</strain>
    </source>
</reference>
<comment type="caution">
    <text evidence="1">The sequence shown here is derived from an EMBL/GenBank/DDBJ whole genome shotgun (WGS) entry which is preliminary data.</text>
</comment>
<dbReference type="EMBL" id="CM055093">
    <property type="protein sequence ID" value="KAJ7564246.1"/>
    <property type="molecule type" value="Genomic_DNA"/>
</dbReference>
<name>A0ACC2ECR9_DIPCM</name>
<keyword evidence="2" id="KW-1185">Reference proteome</keyword>
<gene>
    <name evidence="1" type="ORF">O6H91_02G009200</name>
</gene>
<accession>A0ACC2ECR9</accession>
<protein>
    <submittedName>
        <fullName evidence="1">Uncharacterized protein</fullName>
    </submittedName>
</protein>
<evidence type="ECO:0000313" key="1">
    <source>
        <dbReference type="EMBL" id="KAJ7564246.1"/>
    </source>
</evidence>
<sequence>MAQFKVIGVPLSPFTQRVLVVLNEKGADYVLQQIDRLGNAQKKPEHLALQPFGQIPVIQDGEFTLFESRAIVRYIAEKYDGQGPSLYGKTLQEKALVEQWLAVEVEEFDPPTIGTLFQLAFRPKFLGLPTDEASLSLSLSPLF</sequence>
<proteinExistence type="predicted"/>